<sequence>MCWHIGVSRRFLWVSQSNFQTFSQASTPKPSIFPLSARWHWVQMFGSHSKNYHNVWLSAFYMKYEFRPIIASKTHADSRLGPARNTWLQNYNGRLQPVTGASGALCYITMAPYSGQFSSVCHVEHNTGSRFPSQYRRPTLHFPQFSLPGISLLKTI</sequence>
<dbReference type="EMBL" id="CAKXYY010000015">
    <property type="protein sequence ID" value="CAH2354195.1"/>
    <property type="molecule type" value="Genomic_DNA"/>
</dbReference>
<gene>
    <name evidence="1" type="ORF">CLIB1423_15S00716</name>
</gene>
<evidence type="ECO:0000313" key="1">
    <source>
        <dbReference type="EMBL" id="CAH2354195.1"/>
    </source>
</evidence>
<keyword evidence="2" id="KW-1185">Reference proteome</keyword>
<organism evidence="1 2">
    <name type="scientific">[Candida] railenensis</name>
    <dbReference type="NCBI Taxonomy" id="45579"/>
    <lineage>
        <taxon>Eukaryota</taxon>
        <taxon>Fungi</taxon>
        <taxon>Dikarya</taxon>
        <taxon>Ascomycota</taxon>
        <taxon>Saccharomycotina</taxon>
        <taxon>Pichiomycetes</taxon>
        <taxon>Debaryomycetaceae</taxon>
        <taxon>Kurtzmaniella</taxon>
    </lineage>
</organism>
<dbReference type="Proteomes" id="UP000837801">
    <property type="component" value="Unassembled WGS sequence"/>
</dbReference>
<accession>A0A9P0VYV2</accession>
<reference evidence="1" key="1">
    <citation type="submission" date="2022-03" db="EMBL/GenBank/DDBJ databases">
        <authorList>
            <person name="Legras J.-L."/>
            <person name="Devillers H."/>
            <person name="Grondin C."/>
        </authorList>
    </citation>
    <scope>NUCLEOTIDE SEQUENCE</scope>
    <source>
        <strain evidence="1">CLIB 1423</strain>
    </source>
</reference>
<name>A0A9P0VYV2_9ASCO</name>
<comment type="caution">
    <text evidence="1">The sequence shown here is derived from an EMBL/GenBank/DDBJ whole genome shotgun (WGS) entry which is preliminary data.</text>
</comment>
<evidence type="ECO:0000313" key="2">
    <source>
        <dbReference type="Proteomes" id="UP000837801"/>
    </source>
</evidence>
<proteinExistence type="predicted"/>
<protein>
    <submittedName>
        <fullName evidence="1">Uncharacterized protein</fullName>
    </submittedName>
</protein>
<dbReference type="AlphaFoldDB" id="A0A9P0VYV2"/>